<dbReference type="EMBL" id="AVOT02069608">
    <property type="protein sequence ID" value="MBW0560465.1"/>
    <property type="molecule type" value="Genomic_DNA"/>
</dbReference>
<evidence type="ECO:0000313" key="2">
    <source>
        <dbReference type="EMBL" id="MBW0560465.1"/>
    </source>
</evidence>
<gene>
    <name evidence="2" type="ORF">O181_100180</name>
</gene>
<organism evidence="2 3">
    <name type="scientific">Austropuccinia psidii MF-1</name>
    <dbReference type="NCBI Taxonomy" id="1389203"/>
    <lineage>
        <taxon>Eukaryota</taxon>
        <taxon>Fungi</taxon>
        <taxon>Dikarya</taxon>
        <taxon>Basidiomycota</taxon>
        <taxon>Pucciniomycotina</taxon>
        <taxon>Pucciniomycetes</taxon>
        <taxon>Pucciniales</taxon>
        <taxon>Sphaerophragmiaceae</taxon>
        <taxon>Austropuccinia</taxon>
    </lineage>
</organism>
<dbReference type="Proteomes" id="UP000765509">
    <property type="component" value="Unassembled WGS sequence"/>
</dbReference>
<reference evidence="2" key="1">
    <citation type="submission" date="2021-03" db="EMBL/GenBank/DDBJ databases">
        <title>Draft genome sequence of rust myrtle Austropuccinia psidii MF-1, a brazilian biotype.</title>
        <authorList>
            <person name="Quecine M.C."/>
            <person name="Pachon D.M.R."/>
            <person name="Bonatelli M.L."/>
            <person name="Correr F.H."/>
            <person name="Franceschini L.M."/>
            <person name="Leite T.F."/>
            <person name="Margarido G.R.A."/>
            <person name="Almeida C.A."/>
            <person name="Ferrarezi J.A."/>
            <person name="Labate C.A."/>
        </authorList>
    </citation>
    <scope>NUCLEOTIDE SEQUENCE</scope>
    <source>
        <strain evidence="2">MF-1</strain>
    </source>
</reference>
<name>A0A9Q3PGL5_9BASI</name>
<evidence type="ECO:0000313" key="3">
    <source>
        <dbReference type="Proteomes" id="UP000765509"/>
    </source>
</evidence>
<sequence length="148" mass="16425">MPIQHSPPARKTRSWARVQAVLTPNPKSPLDGTPAVPQPEEENSVEEEYCDCTEGVPAPVGESQGTGGAPRAQYNEPVSHHSEPSLLALMHKMTLILSNFQTASSSEESRQPAFKSKSFKARDCFDGTQPFEVRSFIQYFQLVFTMTR</sequence>
<protein>
    <submittedName>
        <fullName evidence="2">Uncharacterized protein</fullName>
    </submittedName>
</protein>
<keyword evidence="3" id="KW-1185">Reference proteome</keyword>
<proteinExistence type="predicted"/>
<comment type="caution">
    <text evidence="2">The sequence shown here is derived from an EMBL/GenBank/DDBJ whole genome shotgun (WGS) entry which is preliminary data.</text>
</comment>
<feature type="compositionally biased region" description="Acidic residues" evidence="1">
    <location>
        <begin position="39"/>
        <end position="51"/>
    </location>
</feature>
<accession>A0A9Q3PGL5</accession>
<evidence type="ECO:0000256" key="1">
    <source>
        <dbReference type="SAM" id="MobiDB-lite"/>
    </source>
</evidence>
<dbReference type="AlphaFoldDB" id="A0A9Q3PGL5"/>
<feature type="region of interest" description="Disordered" evidence="1">
    <location>
        <begin position="21"/>
        <end position="82"/>
    </location>
</feature>